<feature type="compositionally biased region" description="Basic and acidic residues" evidence="1">
    <location>
        <begin position="1"/>
        <end position="11"/>
    </location>
</feature>
<keyword evidence="3" id="KW-1185">Reference proteome</keyword>
<name>H2YCM8_CIOSA</name>
<dbReference type="Ensembl" id="ENSCSAVT00000003122.1">
    <property type="protein sequence ID" value="ENSCSAVP00000003076.1"/>
    <property type="gene ID" value="ENSCSAVG00000001823.1"/>
</dbReference>
<proteinExistence type="predicted"/>
<dbReference type="Proteomes" id="UP000007875">
    <property type="component" value="Unassembled WGS sequence"/>
</dbReference>
<evidence type="ECO:0000313" key="2">
    <source>
        <dbReference type="Ensembl" id="ENSCSAVP00000003076.1"/>
    </source>
</evidence>
<protein>
    <submittedName>
        <fullName evidence="2">Uncharacterized protein</fullName>
    </submittedName>
</protein>
<organism evidence="2 3">
    <name type="scientific">Ciona savignyi</name>
    <name type="common">Pacific transparent sea squirt</name>
    <dbReference type="NCBI Taxonomy" id="51511"/>
    <lineage>
        <taxon>Eukaryota</taxon>
        <taxon>Metazoa</taxon>
        <taxon>Chordata</taxon>
        <taxon>Tunicata</taxon>
        <taxon>Ascidiacea</taxon>
        <taxon>Phlebobranchia</taxon>
        <taxon>Cionidae</taxon>
        <taxon>Ciona</taxon>
    </lineage>
</organism>
<feature type="compositionally biased region" description="Basic residues" evidence="1">
    <location>
        <begin position="111"/>
        <end position="125"/>
    </location>
</feature>
<evidence type="ECO:0000256" key="1">
    <source>
        <dbReference type="SAM" id="MobiDB-lite"/>
    </source>
</evidence>
<accession>H2YCM8</accession>
<feature type="compositionally biased region" description="Basic residues" evidence="1">
    <location>
        <begin position="38"/>
        <end position="47"/>
    </location>
</feature>
<reference evidence="3" key="1">
    <citation type="submission" date="2003-08" db="EMBL/GenBank/DDBJ databases">
        <authorList>
            <person name="Birren B."/>
            <person name="Nusbaum C."/>
            <person name="Abebe A."/>
            <person name="Abouelleil A."/>
            <person name="Adekoya E."/>
            <person name="Ait-zahra M."/>
            <person name="Allen N."/>
            <person name="Allen T."/>
            <person name="An P."/>
            <person name="Anderson M."/>
            <person name="Anderson S."/>
            <person name="Arachchi H."/>
            <person name="Armbruster J."/>
            <person name="Bachantsang P."/>
            <person name="Baldwin J."/>
            <person name="Barry A."/>
            <person name="Bayul T."/>
            <person name="Blitshsteyn B."/>
            <person name="Bloom T."/>
            <person name="Blye J."/>
            <person name="Boguslavskiy L."/>
            <person name="Borowsky M."/>
            <person name="Boukhgalter B."/>
            <person name="Brunache A."/>
            <person name="Butler J."/>
            <person name="Calixte N."/>
            <person name="Calvo S."/>
            <person name="Camarata J."/>
            <person name="Campo K."/>
            <person name="Chang J."/>
            <person name="Cheshatsang Y."/>
            <person name="Citroen M."/>
            <person name="Collymore A."/>
            <person name="Considine T."/>
            <person name="Cook A."/>
            <person name="Cooke P."/>
            <person name="Corum B."/>
            <person name="Cuomo C."/>
            <person name="David R."/>
            <person name="Dawoe T."/>
            <person name="Degray S."/>
            <person name="Dodge S."/>
            <person name="Dooley K."/>
            <person name="Dorje P."/>
            <person name="Dorjee K."/>
            <person name="Dorris L."/>
            <person name="Duffey N."/>
            <person name="Dupes A."/>
            <person name="Elkins T."/>
            <person name="Engels R."/>
            <person name="Erickson J."/>
            <person name="Farina A."/>
            <person name="Faro S."/>
            <person name="Ferreira P."/>
            <person name="Fischer H."/>
            <person name="Fitzgerald M."/>
            <person name="Foley K."/>
            <person name="Gage D."/>
            <person name="Galagan J."/>
            <person name="Gearin G."/>
            <person name="Gnerre S."/>
            <person name="Gnirke A."/>
            <person name="Goyette A."/>
            <person name="Graham J."/>
            <person name="Grandbois E."/>
            <person name="Gyaltsen K."/>
            <person name="Hafez N."/>
            <person name="Hagopian D."/>
            <person name="Hagos B."/>
            <person name="Hall J."/>
            <person name="Hatcher B."/>
            <person name="Heller A."/>
            <person name="Higgins H."/>
            <person name="Honan T."/>
            <person name="Horn A."/>
            <person name="Houde N."/>
            <person name="Hughes L."/>
            <person name="Hulme W."/>
            <person name="Husby E."/>
            <person name="Iliev I."/>
            <person name="Jaffe D."/>
            <person name="Jones C."/>
            <person name="Kamal M."/>
            <person name="Kamat A."/>
            <person name="Kamvysselis M."/>
            <person name="Karlsson E."/>
            <person name="Kells C."/>
            <person name="Kieu A."/>
            <person name="Kisner P."/>
            <person name="Kodira C."/>
            <person name="Kulbokas E."/>
            <person name="Labutti K."/>
            <person name="Lama D."/>
            <person name="Landers T."/>
            <person name="Leger J."/>
            <person name="Levine S."/>
            <person name="Lewis D."/>
            <person name="Lewis T."/>
            <person name="Lindblad-toh K."/>
            <person name="Liu X."/>
            <person name="Lokyitsang T."/>
            <person name="Lokyitsang Y."/>
            <person name="Lucien O."/>
            <person name="Lui A."/>
            <person name="Ma L.J."/>
            <person name="Mabbitt R."/>
            <person name="Macdonald J."/>
            <person name="Maclean C."/>
            <person name="Major J."/>
            <person name="Manning J."/>
            <person name="Marabella R."/>
            <person name="Maru K."/>
            <person name="Matthews C."/>
            <person name="Mauceli E."/>
            <person name="Mccarthy M."/>
            <person name="Mcdonough S."/>
            <person name="Mcghee T."/>
            <person name="Meldrim J."/>
            <person name="Meneus L."/>
            <person name="Mesirov J."/>
            <person name="Mihalev A."/>
            <person name="Mihova T."/>
            <person name="Mikkelsen T."/>
            <person name="Mlenga V."/>
            <person name="Moru K."/>
            <person name="Mozes J."/>
            <person name="Mulrain L."/>
            <person name="Munson G."/>
            <person name="Naylor J."/>
            <person name="Newes C."/>
            <person name="Nguyen C."/>
            <person name="Nguyen N."/>
            <person name="Nguyen T."/>
            <person name="Nicol R."/>
            <person name="Nielsen C."/>
            <person name="Nizzari M."/>
            <person name="Norbu C."/>
            <person name="Norbu N."/>
            <person name="O'donnell P."/>
            <person name="Okoawo O."/>
            <person name="O'leary S."/>
            <person name="Omotosho B."/>
            <person name="O'neill K."/>
            <person name="Osman S."/>
            <person name="Parker S."/>
            <person name="Perrin D."/>
            <person name="Phunkhang P."/>
            <person name="Piqani B."/>
            <person name="Purcell S."/>
            <person name="Rachupka T."/>
            <person name="Ramasamy U."/>
            <person name="Rameau R."/>
            <person name="Ray V."/>
            <person name="Raymond C."/>
            <person name="Retta R."/>
            <person name="Richardson S."/>
            <person name="Rise C."/>
            <person name="Rodriguez J."/>
            <person name="Rogers J."/>
            <person name="Rogov P."/>
            <person name="Rutman M."/>
            <person name="Schupbach R."/>
            <person name="Seaman C."/>
            <person name="Settipalli S."/>
            <person name="Sharpe T."/>
            <person name="Sheridan J."/>
            <person name="Sherpa N."/>
            <person name="Shi J."/>
            <person name="Smirnov S."/>
            <person name="Smith C."/>
            <person name="Sougnez C."/>
            <person name="Spencer B."/>
            <person name="Stalker J."/>
            <person name="Stange-thomann N."/>
            <person name="Stavropoulos S."/>
            <person name="Stetson K."/>
            <person name="Stone C."/>
            <person name="Stone S."/>
            <person name="Stubbs M."/>
            <person name="Talamas J."/>
            <person name="Tchuinga P."/>
            <person name="Tenzing P."/>
            <person name="Tesfaye S."/>
            <person name="Theodore J."/>
            <person name="Thoulutsang Y."/>
            <person name="Topham K."/>
            <person name="Towey S."/>
            <person name="Tsamla T."/>
            <person name="Tsomo N."/>
            <person name="Vallee D."/>
            <person name="Vassiliev H."/>
            <person name="Venkataraman V."/>
            <person name="Vinson J."/>
            <person name="Vo A."/>
            <person name="Wade C."/>
            <person name="Wang S."/>
            <person name="Wangchuk T."/>
            <person name="Wangdi T."/>
            <person name="Whittaker C."/>
            <person name="Wilkinson J."/>
            <person name="Wu Y."/>
            <person name="Wyman D."/>
            <person name="Yadav S."/>
            <person name="Yang S."/>
            <person name="Yang X."/>
            <person name="Yeager S."/>
            <person name="Yee E."/>
            <person name="Young G."/>
            <person name="Zainoun J."/>
            <person name="Zembeck L."/>
            <person name="Zimmer A."/>
            <person name="Zody M."/>
            <person name="Lander E."/>
        </authorList>
    </citation>
    <scope>NUCLEOTIDE SEQUENCE [LARGE SCALE GENOMIC DNA]</scope>
</reference>
<reference evidence="2" key="2">
    <citation type="submission" date="2025-08" db="UniProtKB">
        <authorList>
            <consortium name="Ensembl"/>
        </authorList>
    </citation>
    <scope>IDENTIFICATION</scope>
</reference>
<feature type="region of interest" description="Disordered" evidence="1">
    <location>
        <begin position="1"/>
        <end position="58"/>
    </location>
</feature>
<dbReference type="HOGENOM" id="CLU_1744576_0_0_1"/>
<dbReference type="AlphaFoldDB" id="H2YCM8"/>
<feature type="region of interest" description="Disordered" evidence="1">
    <location>
        <begin position="104"/>
        <end position="140"/>
    </location>
</feature>
<reference evidence="2" key="3">
    <citation type="submission" date="2025-09" db="UniProtKB">
        <authorList>
            <consortium name="Ensembl"/>
        </authorList>
    </citation>
    <scope>IDENTIFICATION</scope>
</reference>
<dbReference type="GeneTree" id="ENSGT00510000049027"/>
<evidence type="ECO:0000313" key="3">
    <source>
        <dbReference type="Proteomes" id="UP000007875"/>
    </source>
</evidence>
<sequence>MLPQLLKDHFTKQQVGTASDATREASTPPPEQETCSNRPHRSSRSRHPQPFPQPFMPHQFPNTPYVYPYLPGTQSGVSPFASYDQMAGHAGAYQHYSHNTGIVTPPDPCHHHQRVSGKCPHRRYGDHHAASSSSKSRQSPYWCCCSSSSR</sequence>